<keyword evidence="2" id="KW-1185">Reference proteome</keyword>
<evidence type="ECO:0000313" key="2">
    <source>
        <dbReference type="Proteomes" id="UP000217076"/>
    </source>
</evidence>
<organism evidence="1 2">
    <name type="scientific">Roseospirillum parvum</name>
    <dbReference type="NCBI Taxonomy" id="83401"/>
    <lineage>
        <taxon>Bacteria</taxon>
        <taxon>Pseudomonadati</taxon>
        <taxon>Pseudomonadota</taxon>
        <taxon>Alphaproteobacteria</taxon>
        <taxon>Rhodospirillales</taxon>
        <taxon>Rhodospirillaceae</taxon>
        <taxon>Roseospirillum</taxon>
    </lineage>
</organism>
<evidence type="ECO:0000313" key="1">
    <source>
        <dbReference type="EMBL" id="SDH65494.1"/>
    </source>
</evidence>
<dbReference type="Proteomes" id="UP000217076">
    <property type="component" value="Unassembled WGS sequence"/>
</dbReference>
<dbReference type="AlphaFoldDB" id="A0A1G8E6K4"/>
<reference evidence="2" key="1">
    <citation type="submission" date="2016-10" db="EMBL/GenBank/DDBJ databases">
        <authorList>
            <person name="Varghese N."/>
            <person name="Submissions S."/>
        </authorList>
    </citation>
    <scope>NUCLEOTIDE SEQUENCE [LARGE SCALE GENOMIC DNA]</scope>
    <source>
        <strain evidence="2">930I</strain>
    </source>
</reference>
<name>A0A1G8E6K4_9PROT</name>
<gene>
    <name evidence="1" type="ORF">SAMN05421742_10951</name>
</gene>
<proteinExistence type="predicted"/>
<dbReference type="EMBL" id="FNCV01000009">
    <property type="protein sequence ID" value="SDH65494.1"/>
    <property type="molecule type" value="Genomic_DNA"/>
</dbReference>
<accession>A0A1G8E6K4</accession>
<sequence length="123" mass="13248">MSHSEKLLKAAHAGLHQYGNKSDWKGALHELAQSKARKGETVEAAVSRLLADRDTDMMALIRAERAAEPAAPVAKVAANPPPSALDNLAKARAAETGEDFFTAFSKVADTPEGRRLWAESRRA</sequence>
<protein>
    <submittedName>
        <fullName evidence="1">Uncharacterized protein</fullName>
    </submittedName>
</protein>
<dbReference type="STRING" id="83401.SAMN05421742_10951"/>